<reference evidence="1 2" key="1">
    <citation type="submission" date="2012-05" db="EMBL/GenBank/DDBJ databases">
        <title>Finished plasmid 1 of genome of Oscillatoria sp. PCC 7112.</title>
        <authorList>
            <consortium name="US DOE Joint Genome Institute"/>
            <person name="Gugger M."/>
            <person name="Coursin T."/>
            <person name="Rippka R."/>
            <person name="Tandeau De Marsac N."/>
            <person name="Huntemann M."/>
            <person name="Wei C.-L."/>
            <person name="Han J."/>
            <person name="Detter J.C."/>
            <person name="Han C."/>
            <person name="Tapia R."/>
            <person name="Davenport K."/>
            <person name="Daligault H."/>
            <person name="Erkkila T."/>
            <person name="Gu W."/>
            <person name="Munk A.C.C."/>
            <person name="Teshima H."/>
            <person name="Xu Y."/>
            <person name="Chain P."/>
            <person name="Chen A."/>
            <person name="Krypides N."/>
            <person name="Mavromatis K."/>
            <person name="Markowitz V."/>
            <person name="Szeto E."/>
            <person name="Ivanova N."/>
            <person name="Mikhailova N."/>
            <person name="Ovchinnikova G."/>
            <person name="Pagani I."/>
            <person name="Pati A."/>
            <person name="Goodwin L."/>
            <person name="Peters L."/>
            <person name="Pitluck S."/>
            <person name="Woyke T."/>
            <person name="Kerfeld C."/>
        </authorList>
    </citation>
    <scope>NUCLEOTIDE SEQUENCE [LARGE SCALE GENOMIC DNA]</scope>
    <source>
        <strain evidence="1 2">PCC 7112</strain>
        <plasmid evidence="1 2">pOSC7112.01</plasmid>
    </source>
</reference>
<protein>
    <submittedName>
        <fullName evidence="1">Uncharacterized protein</fullName>
    </submittedName>
</protein>
<dbReference type="AlphaFoldDB" id="K9VTB0"/>
<proteinExistence type="predicted"/>
<dbReference type="KEGG" id="oni:Osc7112_6304"/>
<dbReference type="RefSeq" id="WP_015211645.1">
    <property type="nucleotide sequence ID" value="NC_019763.1"/>
</dbReference>
<organism evidence="1 2">
    <name type="scientific">Phormidium nigroviride PCC 7112</name>
    <dbReference type="NCBI Taxonomy" id="179408"/>
    <lineage>
        <taxon>Bacteria</taxon>
        <taxon>Bacillati</taxon>
        <taxon>Cyanobacteriota</taxon>
        <taxon>Cyanophyceae</taxon>
        <taxon>Oscillatoriophycideae</taxon>
        <taxon>Oscillatoriales</taxon>
        <taxon>Oscillatoriaceae</taxon>
        <taxon>Phormidium</taxon>
    </lineage>
</organism>
<gene>
    <name evidence="1" type="ORF">Osc7112_6304</name>
</gene>
<dbReference type="HOGENOM" id="CLU_142745_0_0_3"/>
<dbReference type="EMBL" id="CP003615">
    <property type="protein sequence ID" value="AFZ10470.1"/>
    <property type="molecule type" value="Genomic_DNA"/>
</dbReference>
<evidence type="ECO:0000313" key="2">
    <source>
        <dbReference type="Proteomes" id="UP000010478"/>
    </source>
</evidence>
<evidence type="ECO:0000313" key="1">
    <source>
        <dbReference type="EMBL" id="AFZ10470.1"/>
    </source>
</evidence>
<dbReference type="OrthoDB" id="582423at2"/>
<name>K9VTB0_9CYAN</name>
<accession>K9VTB0</accession>
<geneLocation type="plasmid" evidence="1 2">
    <name>pOSC7112.01</name>
</geneLocation>
<keyword evidence="2" id="KW-1185">Reference proteome</keyword>
<sequence length="144" mass="16472">MRVTEKVQTTNANPTDKAHKTQIKALDKCISYNDKLRLMVLEVLREESGRELASVARFNGGEFDWETHNAQFRADYSETPLKELMRAGRILYGLTDMDAIRDRRAKHRGIRNQRLARQSSGIASSSQNVYQEVDVADDDIDDLD</sequence>
<keyword evidence="1" id="KW-0614">Plasmid</keyword>
<dbReference type="Proteomes" id="UP000010478">
    <property type="component" value="Plasmid pOSC7112.01"/>
</dbReference>